<dbReference type="PANTHER" id="PTHR43252:SF4">
    <property type="entry name" value="TRANSCRIPTIONAL REGULATORY PROTEIN"/>
    <property type="match status" value="1"/>
</dbReference>
<sequence length="175" mass="19935">MALEHALLVALRERPASGLELARRFDKSIGFFWHATHQQIYRVLGRMEGDGWLTVRTVAQTGRPDKKEYAVSAAGERVLADWLAADTPVEPLRSELALKARAASYGDREAVRRQLTDHLAEHETRLAAYHQMVEEQYPDPHALTGADLDRYLVLRGGVRLEEFWTGWLSEYLEHA</sequence>
<dbReference type="InterPro" id="IPR036388">
    <property type="entry name" value="WH-like_DNA-bd_sf"/>
</dbReference>
<feature type="domain" description="Transcription regulator PadR N-terminal" evidence="1">
    <location>
        <begin position="7"/>
        <end position="80"/>
    </location>
</feature>
<evidence type="ECO:0000259" key="1">
    <source>
        <dbReference type="Pfam" id="PF03551"/>
    </source>
</evidence>
<reference evidence="4" key="1">
    <citation type="journal article" date="2019" name="Int. J. Syst. Evol. Microbiol.">
        <title>The Global Catalogue of Microorganisms (GCM) 10K type strain sequencing project: providing services to taxonomists for standard genome sequencing and annotation.</title>
        <authorList>
            <consortium name="The Broad Institute Genomics Platform"/>
            <consortium name="The Broad Institute Genome Sequencing Center for Infectious Disease"/>
            <person name="Wu L."/>
            <person name="Ma J."/>
        </authorList>
    </citation>
    <scope>NUCLEOTIDE SEQUENCE [LARGE SCALE GENOMIC DNA]</scope>
    <source>
        <strain evidence="4">CGMCC 1.12477</strain>
    </source>
</reference>
<dbReference type="Proteomes" id="UP001597351">
    <property type="component" value="Unassembled WGS sequence"/>
</dbReference>
<dbReference type="Gene3D" id="6.10.140.190">
    <property type="match status" value="1"/>
</dbReference>
<dbReference type="Pfam" id="PF10400">
    <property type="entry name" value="Vir_act_alpha_C"/>
    <property type="match status" value="1"/>
</dbReference>
<gene>
    <name evidence="3" type="ORF">ACFSDE_08710</name>
</gene>
<dbReference type="SUPFAM" id="SSF46785">
    <property type="entry name" value="Winged helix' DNA-binding domain"/>
    <property type="match status" value="1"/>
</dbReference>
<evidence type="ECO:0000313" key="3">
    <source>
        <dbReference type="EMBL" id="MFD1946872.1"/>
    </source>
</evidence>
<dbReference type="Gene3D" id="1.10.10.10">
    <property type="entry name" value="Winged helix-like DNA-binding domain superfamily/Winged helix DNA-binding domain"/>
    <property type="match status" value="1"/>
</dbReference>
<dbReference type="RefSeq" id="WP_343917433.1">
    <property type="nucleotide sequence ID" value="NZ_BAAAJT010000002.1"/>
</dbReference>
<keyword evidence="4" id="KW-1185">Reference proteome</keyword>
<comment type="caution">
    <text evidence="3">The sequence shown here is derived from an EMBL/GenBank/DDBJ whole genome shotgun (WGS) entry which is preliminary data.</text>
</comment>
<evidence type="ECO:0000259" key="2">
    <source>
        <dbReference type="Pfam" id="PF10400"/>
    </source>
</evidence>
<organism evidence="3 4">
    <name type="scientific">Nocardioides aestuarii</name>
    <dbReference type="NCBI Taxonomy" id="252231"/>
    <lineage>
        <taxon>Bacteria</taxon>
        <taxon>Bacillati</taxon>
        <taxon>Actinomycetota</taxon>
        <taxon>Actinomycetes</taxon>
        <taxon>Propionibacteriales</taxon>
        <taxon>Nocardioidaceae</taxon>
        <taxon>Nocardioides</taxon>
    </lineage>
</organism>
<proteinExistence type="predicted"/>
<dbReference type="EMBL" id="JBHUGD010000003">
    <property type="protein sequence ID" value="MFD1946872.1"/>
    <property type="molecule type" value="Genomic_DNA"/>
</dbReference>
<feature type="domain" description="Transcription regulator PadR C-terminal" evidence="2">
    <location>
        <begin position="92"/>
        <end position="173"/>
    </location>
</feature>
<name>A0ABW4TMC9_9ACTN</name>
<dbReference type="InterPro" id="IPR005149">
    <property type="entry name" value="Tscrpt_reg_PadR_N"/>
</dbReference>
<evidence type="ECO:0000313" key="4">
    <source>
        <dbReference type="Proteomes" id="UP001597351"/>
    </source>
</evidence>
<dbReference type="PANTHER" id="PTHR43252">
    <property type="entry name" value="TRANSCRIPTIONAL REGULATOR YQJI"/>
    <property type="match status" value="1"/>
</dbReference>
<accession>A0ABW4TMC9</accession>
<dbReference type="Pfam" id="PF03551">
    <property type="entry name" value="PadR"/>
    <property type="match status" value="1"/>
</dbReference>
<dbReference type="InterPro" id="IPR018309">
    <property type="entry name" value="Tscrpt_reg_PadR_C"/>
</dbReference>
<protein>
    <submittedName>
        <fullName evidence="3">PadR family transcriptional regulator</fullName>
    </submittedName>
</protein>
<dbReference type="InterPro" id="IPR036390">
    <property type="entry name" value="WH_DNA-bd_sf"/>
</dbReference>